<feature type="transmembrane region" description="Helical" evidence="1">
    <location>
        <begin position="12"/>
        <end position="33"/>
    </location>
</feature>
<dbReference type="EMBL" id="UOEP01000094">
    <property type="protein sequence ID" value="VAW19100.1"/>
    <property type="molecule type" value="Genomic_DNA"/>
</dbReference>
<keyword evidence="1" id="KW-0812">Transmembrane</keyword>
<dbReference type="PROSITE" id="PS51257">
    <property type="entry name" value="PROKAR_LIPOPROTEIN"/>
    <property type="match status" value="1"/>
</dbReference>
<name>A0A3B0TQW0_9ZZZZ</name>
<gene>
    <name evidence="2" type="ORF">MNBD_BACTEROID01-2436</name>
</gene>
<reference evidence="2" key="1">
    <citation type="submission" date="2018-06" db="EMBL/GenBank/DDBJ databases">
        <authorList>
            <person name="Zhirakovskaya E."/>
        </authorList>
    </citation>
    <scope>NUCLEOTIDE SEQUENCE</scope>
</reference>
<evidence type="ECO:0008006" key="3">
    <source>
        <dbReference type="Google" id="ProtNLM"/>
    </source>
</evidence>
<protein>
    <recommendedName>
        <fullName evidence="3">DUF748 domain-containing protein</fullName>
    </recommendedName>
</protein>
<accession>A0A3B0TQW0</accession>
<sequence length="1430" mass="163502">MSKFIRKAISFFLWFFAGLMILMIIFSCVLFFGSQIYLNKNLSEYVADKTDGLYHLNFDNIELHFWDLGFNIRGLELKPDRLKAEEIQKNNPERLFYSFSTPELQIHKLDPIELFTRERLTLNKVSIVKPGFSITGARDFDRDSARTFDSALNEFRQVFHKYLKEVVINEIDLIDAKYQFYNMVGDSSGVSKADKISIVATKFRIDSVSLEKSTYPFEAEDILIQMKNFRSEMGDSIHFVEIDSLEYSFTNSELSAFHLNLFSRHEAPDKNIYHLRMPKFKLRSKSIVDIYSSDSLYIEYLEFDDPEIFFSRKEEPKHIKIEDIDKFNLYELVRNSFSFIKVDSFYLNNASLEVSRQNIDTSYQQRFRQVDVHLMNFLLDSLSGKDPDKIFYADDIEMAIGGYELRLDDNIHNFTADTIFVSTFTGEIDVSKVRIYPNITNVKPPVEININCDRLSLQGVNMKEIYHTGVMPLTKIEISHPRVLLDYYADSRKRKGKGQAGILFDLVSAYLNGVYSKVVFIDGGVLKIQSLKRNRQIGFFESDFTFSLTDFSLDSASVKKTDQLFYATNFDLDFSNYRMKLVDNLHKIQVKHIKASSHESKVTIDSLHLSPVLSHVTQEEMIKFKRSELFNISVPKITLQNSNLHEAIFSNKLSISDFNISNPSIYFENFAALKQGKAKREFAEFYQLIFNYLDEIAIGKVTVPEGEILWVNHSKTGKTTTLDNKFSVELTNFKLNEKELGKKKLFFSENINFSLKDQLYKLSDNVHYLQAKQIDFSTTKSSIVFKDALFYPDITSPEYLKKPTTFQITIPRLAFEGVNIVPAYFSGNIEVHGITAISPRFELYSQEGKAKPLDFKDIVIPLPPRVKSLKIGRVKVTDGEVITYRTKDRHMTQSGEFKLGLDAEDISLSGGESGKQAILQTGDIMAKLSDLQLILKGKAHKITVDKFLFDKRKGDATIINFNVSPSKYGRPGNAFTISVPRITLKGLDTKRAYLENVYDFDKIEVSSPIIDIELSDIKQKKGLSKLKGFDLYPYLEPYLNELNIGELSLDNAKVSFKGIGQGLKYDNINVLLKKISVNRGNSGQQLLNSDEIELTAFNLNQISADNRYNLNVATFNYTSSGNTVKLSGLSIRPRYSNEELARLAGYQVDVLNAQIDYLLLSSFDVGKWLDHKTVHAKHLEIGPSQVDIFRDKRYVFNPNQKVPWPQDLLSAVKMPFIIDSVTLMPSSIKYSELLDATEDPVSITFTDLKARLGRVSNIYEIVNANPVLVANASARINRGGQLKATVTFNLNDADYTHTIKGSLQPLDMRIFNSLIEKAAFVTVEKGNLNRFDFEMTLDDKKAKGQLFFGYDNLKVALIEYNQGEMKKAGLASLMLNSLVINSKNPRGKILNPEVIDYRRDPRRSVINYWWKAVFDGAKKALGIKKKDKRE</sequence>
<proteinExistence type="predicted"/>
<evidence type="ECO:0000256" key="1">
    <source>
        <dbReference type="SAM" id="Phobius"/>
    </source>
</evidence>
<keyword evidence="1" id="KW-1133">Transmembrane helix</keyword>
<keyword evidence="1" id="KW-0472">Membrane</keyword>
<organism evidence="2">
    <name type="scientific">hydrothermal vent metagenome</name>
    <dbReference type="NCBI Taxonomy" id="652676"/>
    <lineage>
        <taxon>unclassified sequences</taxon>
        <taxon>metagenomes</taxon>
        <taxon>ecological metagenomes</taxon>
    </lineage>
</organism>
<evidence type="ECO:0000313" key="2">
    <source>
        <dbReference type="EMBL" id="VAW19100.1"/>
    </source>
</evidence>